<protein>
    <submittedName>
        <fullName evidence="3">Sialic acid-binding Ig-like lectin 13 isoform X1</fullName>
    </submittedName>
</protein>
<dbReference type="GeneID" id="111813623"/>
<keyword evidence="1" id="KW-1133">Transmembrane helix</keyword>
<reference evidence="3" key="1">
    <citation type="submission" date="2025-08" db="UniProtKB">
        <authorList>
            <consortium name="RefSeq"/>
        </authorList>
    </citation>
    <scope>IDENTIFICATION</scope>
</reference>
<evidence type="ECO:0000313" key="3">
    <source>
        <dbReference type="RefSeq" id="XP_023560612.1"/>
    </source>
</evidence>
<dbReference type="RefSeq" id="XP_023560612.1">
    <property type="nucleotide sequence ID" value="XM_023704844.1"/>
</dbReference>
<accession>A0A6P6DKM6</accession>
<gene>
    <name evidence="3" type="primary">LOC111813623</name>
</gene>
<dbReference type="InParanoid" id="A0A6P6DKM6"/>
<feature type="transmembrane region" description="Helical" evidence="1">
    <location>
        <begin position="6"/>
        <end position="26"/>
    </location>
</feature>
<sequence length="79" mass="8571">MAEVVLLAIVEVVVKILLLGLCLILLRRRASKEEASLGAAEMHTVTAASGMCLQTVSVHFLHSPLHGMRQGGCNYWTEP</sequence>
<proteinExistence type="predicted"/>
<dbReference type="Proteomes" id="UP000515203">
    <property type="component" value="Unplaced"/>
</dbReference>
<keyword evidence="2" id="KW-1185">Reference proteome</keyword>
<keyword evidence="1" id="KW-0472">Membrane</keyword>
<organism evidence="2 3">
    <name type="scientific">Octodon degus</name>
    <name type="common">Degu</name>
    <name type="synonym">Sciurus degus</name>
    <dbReference type="NCBI Taxonomy" id="10160"/>
    <lineage>
        <taxon>Eukaryota</taxon>
        <taxon>Metazoa</taxon>
        <taxon>Chordata</taxon>
        <taxon>Craniata</taxon>
        <taxon>Vertebrata</taxon>
        <taxon>Euteleostomi</taxon>
        <taxon>Mammalia</taxon>
        <taxon>Eutheria</taxon>
        <taxon>Euarchontoglires</taxon>
        <taxon>Glires</taxon>
        <taxon>Rodentia</taxon>
        <taxon>Hystricomorpha</taxon>
        <taxon>Octodontidae</taxon>
        <taxon>Octodon</taxon>
    </lineage>
</organism>
<dbReference type="AlphaFoldDB" id="A0A6P6DKM6"/>
<evidence type="ECO:0000313" key="2">
    <source>
        <dbReference type="Proteomes" id="UP000515203"/>
    </source>
</evidence>
<evidence type="ECO:0000256" key="1">
    <source>
        <dbReference type="SAM" id="Phobius"/>
    </source>
</evidence>
<keyword evidence="1" id="KW-0812">Transmembrane</keyword>
<name>A0A6P6DKM6_OCTDE</name>